<dbReference type="SUPFAM" id="SSF53098">
    <property type="entry name" value="Ribonuclease H-like"/>
    <property type="match status" value="1"/>
</dbReference>
<dbReference type="PANTHER" id="PTHR35046:SF26">
    <property type="entry name" value="RNA-DIRECTED DNA POLYMERASE"/>
    <property type="match status" value="1"/>
</dbReference>
<organism evidence="3 5">
    <name type="scientific">Cucumis melo var. makuwa</name>
    <name type="common">Oriental melon</name>
    <dbReference type="NCBI Taxonomy" id="1194695"/>
    <lineage>
        <taxon>Eukaryota</taxon>
        <taxon>Viridiplantae</taxon>
        <taxon>Streptophyta</taxon>
        <taxon>Embryophyta</taxon>
        <taxon>Tracheophyta</taxon>
        <taxon>Spermatophyta</taxon>
        <taxon>Magnoliopsida</taxon>
        <taxon>eudicotyledons</taxon>
        <taxon>Gunneridae</taxon>
        <taxon>Pentapetalae</taxon>
        <taxon>rosids</taxon>
        <taxon>fabids</taxon>
        <taxon>Cucurbitales</taxon>
        <taxon>Cucurbitaceae</taxon>
        <taxon>Benincaseae</taxon>
        <taxon>Cucumis</taxon>
    </lineage>
</organism>
<dbReference type="Pfam" id="PF24626">
    <property type="entry name" value="SH3_Tf2-1"/>
    <property type="match status" value="1"/>
</dbReference>
<proteinExistence type="predicted"/>
<dbReference type="EMBL" id="SSTE01008830">
    <property type="protein sequence ID" value="KAA0054527.1"/>
    <property type="molecule type" value="Genomic_DNA"/>
</dbReference>
<dbReference type="InterPro" id="IPR056924">
    <property type="entry name" value="SH3_Tf2-1"/>
</dbReference>
<reference evidence="4 5" key="1">
    <citation type="submission" date="2019-08" db="EMBL/GenBank/DDBJ databases">
        <title>Draft genome sequences of two oriental melons (Cucumis melo L. var makuwa).</title>
        <authorList>
            <person name="Kwon S.-Y."/>
        </authorList>
    </citation>
    <scope>NUCLEOTIDE SEQUENCE [LARGE SCALE GENOMIC DNA]</scope>
    <source>
        <strain evidence="5">cv. Chang Bougi</strain>
        <strain evidence="4">cv. SW 3</strain>
        <tissue evidence="3">Leaf</tissue>
    </source>
</reference>
<accession>A0A5D3BGV8</accession>
<protein>
    <submittedName>
        <fullName evidence="3">DNA/RNA polymerases superfamily protein</fullName>
    </submittedName>
</protein>
<evidence type="ECO:0000313" key="3">
    <source>
        <dbReference type="EMBL" id="TYJ98269.1"/>
    </source>
</evidence>
<evidence type="ECO:0000313" key="2">
    <source>
        <dbReference type="EMBL" id="KAA0054527.1"/>
    </source>
</evidence>
<evidence type="ECO:0000259" key="1">
    <source>
        <dbReference type="Pfam" id="PF24626"/>
    </source>
</evidence>
<dbReference type="Proteomes" id="UP000321393">
    <property type="component" value="Unassembled WGS sequence"/>
</dbReference>
<dbReference type="InterPro" id="IPR036397">
    <property type="entry name" value="RNaseH_sf"/>
</dbReference>
<dbReference type="Gene3D" id="3.30.420.10">
    <property type="entry name" value="Ribonuclease H-like superfamily/Ribonuclease H"/>
    <property type="match status" value="1"/>
</dbReference>
<dbReference type="Proteomes" id="UP000321947">
    <property type="component" value="Unassembled WGS sequence"/>
</dbReference>
<gene>
    <name evidence="3" type="ORF">E5676_scaffold203G00120</name>
    <name evidence="2" type="ORF">E6C27_scaffold24G003110</name>
</gene>
<dbReference type="EMBL" id="SSTD01018124">
    <property type="protein sequence ID" value="TYJ98269.1"/>
    <property type="molecule type" value="Genomic_DNA"/>
</dbReference>
<dbReference type="OrthoDB" id="407598at2759"/>
<dbReference type="InterPro" id="IPR012337">
    <property type="entry name" value="RNaseH-like_sf"/>
</dbReference>
<sequence length="395" mass="45915">MTISNGKPMFLKSVDCSGEIKDKYFIANLMNEVINEVGHEMFNWIFDVAGDVMAVKNVIMNHSIRLTMFNEFVPPKLRSSELVIQTHLVHIWSTHDSCLAHSLNPRYYSEEWLTEDPYQVSPHQDEVYVELTRERMRCMKRNWNIVASCHLRVRVPSPCPCFLAMNIWEDLSVDFVVGLPKTQRGFDAIMQIRQDGIIPKTIVSDRDVKFLSHFRRTLWKKFDTTLKFSTTSHLQTDGQTEVTNRTTDKCPFDVVYNKAPRLTFDIANLPTSVDIQNEAEEIADHVQKLHKEVYDHLVKVKTASYKDMVRREVHFQVGDLVMAHLRENRFPAKIYEKLKDKQIGPCKVLAKYDPNAYKIELPEELNINLVFNVADLKKYHAPDEFQLADPARGRV</sequence>
<dbReference type="AlphaFoldDB" id="A0A5D3BGV8"/>
<comment type="caution">
    <text evidence="3">The sequence shown here is derived from an EMBL/GenBank/DDBJ whole genome shotgun (WGS) entry which is preliminary data.</text>
</comment>
<dbReference type="PANTHER" id="PTHR35046">
    <property type="entry name" value="ZINC KNUCKLE (CCHC-TYPE) FAMILY PROTEIN"/>
    <property type="match status" value="1"/>
</dbReference>
<feature type="domain" description="Tf2-1-like SH3-like" evidence="1">
    <location>
        <begin position="318"/>
        <end position="380"/>
    </location>
</feature>
<dbReference type="GO" id="GO:0003676">
    <property type="term" value="F:nucleic acid binding"/>
    <property type="evidence" value="ECO:0007669"/>
    <property type="project" value="InterPro"/>
</dbReference>
<evidence type="ECO:0000313" key="5">
    <source>
        <dbReference type="Proteomes" id="UP000321947"/>
    </source>
</evidence>
<evidence type="ECO:0000313" key="4">
    <source>
        <dbReference type="Proteomes" id="UP000321393"/>
    </source>
</evidence>
<name>A0A5D3BGV8_CUCMM</name>